<gene>
    <name evidence="9" type="ORF">BOTBODRAFT_152248</name>
</gene>
<protein>
    <recommendedName>
        <fullName evidence="11">S1/P1 nuclease</fullName>
    </recommendedName>
</protein>
<evidence type="ECO:0000256" key="1">
    <source>
        <dbReference type="ARBA" id="ARBA00009547"/>
    </source>
</evidence>
<dbReference type="Proteomes" id="UP000027195">
    <property type="component" value="Unassembled WGS sequence"/>
</dbReference>
<dbReference type="GO" id="GO:0004519">
    <property type="term" value="F:endonuclease activity"/>
    <property type="evidence" value="ECO:0007669"/>
    <property type="project" value="UniProtKB-KW"/>
</dbReference>
<evidence type="ECO:0000256" key="6">
    <source>
        <dbReference type="ARBA" id="ARBA00023157"/>
    </source>
</evidence>
<keyword evidence="10" id="KW-1185">Reference proteome</keyword>
<dbReference type="PANTHER" id="PTHR33146">
    <property type="entry name" value="ENDONUCLEASE 4"/>
    <property type="match status" value="1"/>
</dbReference>
<dbReference type="PANTHER" id="PTHR33146:SF26">
    <property type="entry name" value="ENDONUCLEASE 4"/>
    <property type="match status" value="1"/>
</dbReference>
<evidence type="ECO:0000256" key="5">
    <source>
        <dbReference type="ARBA" id="ARBA00022801"/>
    </source>
</evidence>
<evidence type="ECO:0000256" key="8">
    <source>
        <dbReference type="SAM" id="SignalP"/>
    </source>
</evidence>
<dbReference type="GO" id="GO:0006308">
    <property type="term" value="P:DNA catabolic process"/>
    <property type="evidence" value="ECO:0007669"/>
    <property type="project" value="InterPro"/>
</dbReference>
<evidence type="ECO:0000256" key="3">
    <source>
        <dbReference type="ARBA" id="ARBA00022723"/>
    </source>
</evidence>
<dbReference type="CDD" id="cd11010">
    <property type="entry name" value="S1-P1_nuclease"/>
    <property type="match status" value="1"/>
</dbReference>
<keyword evidence="3" id="KW-0479">Metal-binding</keyword>
<name>A0A067N6K8_BOTB1</name>
<sequence length="301" mass="31743">MRFPSVAIVLPFAGSALAWGALGHRTIGAIAQNYLTPATTQWVTSLLGSATLLDVSTWADDYRSTAAGTFSAPFHYIDALDSPPSTCNVNYSRDCGSTGCIVSAITNYTSRAQSTSLSTAQKTDALKFLVHFLGDITQPLHDENIEKGGNGITVLWNGKSTNLHSVWDTAIPEKYVGGNTATYANNWAKEIIAKLSTGGAYASSLSSWISCTNPSTAQSCAVSWATDGNALICTNVLKTNPAGQELSGAYYNAAIPEVERQIAKGGVRLAAYLNTIATGKASILEEEDGGFEPITAPSEEN</sequence>
<dbReference type="EMBL" id="KL198018">
    <property type="protein sequence ID" value="KDQ19757.1"/>
    <property type="molecule type" value="Genomic_DNA"/>
</dbReference>
<organism evidence="9 10">
    <name type="scientific">Botryobasidium botryosum (strain FD-172 SS1)</name>
    <dbReference type="NCBI Taxonomy" id="930990"/>
    <lineage>
        <taxon>Eukaryota</taxon>
        <taxon>Fungi</taxon>
        <taxon>Dikarya</taxon>
        <taxon>Basidiomycota</taxon>
        <taxon>Agaricomycotina</taxon>
        <taxon>Agaricomycetes</taxon>
        <taxon>Cantharellales</taxon>
        <taxon>Botryobasidiaceae</taxon>
        <taxon>Botryobasidium</taxon>
    </lineage>
</organism>
<dbReference type="InterPro" id="IPR008947">
    <property type="entry name" value="PLipase_C/P1_nuclease_dom_sf"/>
</dbReference>
<evidence type="ECO:0000256" key="2">
    <source>
        <dbReference type="ARBA" id="ARBA00022722"/>
    </source>
</evidence>
<dbReference type="InterPro" id="IPR003154">
    <property type="entry name" value="S1/P1nuclease"/>
</dbReference>
<evidence type="ECO:0000313" key="10">
    <source>
        <dbReference type="Proteomes" id="UP000027195"/>
    </source>
</evidence>
<evidence type="ECO:0000313" key="9">
    <source>
        <dbReference type="EMBL" id="KDQ19757.1"/>
    </source>
</evidence>
<proteinExistence type="inferred from homology"/>
<dbReference type="OrthoDB" id="441446at2759"/>
<keyword evidence="8" id="KW-0732">Signal</keyword>
<dbReference type="STRING" id="930990.A0A067N6K8"/>
<keyword evidence="2" id="KW-0540">Nuclease</keyword>
<feature type="signal peptide" evidence="8">
    <location>
        <begin position="1"/>
        <end position="18"/>
    </location>
</feature>
<dbReference type="GO" id="GO:0016788">
    <property type="term" value="F:hydrolase activity, acting on ester bonds"/>
    <property type="evidence" value="ECO:0007669"/>
    <property type="project" value="InterPro"/>
</dbReference>
<dbReference type="InParanoid" id="A0A067N6K8"/>
<dbReference type="Pfam" id="PF02265">
    <property type="entry name" value="S1-P1_nuclease"/>
    <property type="match status" value="1"/>
</dbReference>
<keyword evidence="7" id="KW-0325">Glycoprotein</keyword>
<accession>A0A067N6K8</accession>
<evidence type="ECO:0008006" key="11">
    <source>
        <dbReference type="Google" id="ProtNLM"/>
    </source>
</evidence>
<dbReference type="GO" id="GO:0003676">
    <property type="term" value="F:nucleic acid binding"/>
    <property type="evidence" value="ECO:0007669"/>
    <property type="project" value="InterPro"/>
</dbReference>
<comment type="similarity">
    <text evidence="1">Belongs to the nuclease type I family.</text>
</comment>
<evidence type="ECO:0000256" key="4">
    <source>
        <dbReference type="ARBA" id="ARBA00022759"/>
    </source>
</evidence>
<dbReference type="HOGENOM" id="CLU_044365_0_0_1"/>
<dbReference type="AlphaFoldDB" id="A0A067N6K8"/>
<feature type="chain" id="PRO_5001641842" description="S1/P1 nuclease" evidence="8">
    <location>
        <begin position="19"/>
        <end position="301"/>
    </location>
</feature>
<dbReference type="Gene3D" id="1.10.575.10">
    <property type="entry name" value="P1 Nuclease"/>
    <property type="match status" value="1"/>
</dbReference>
<dbReference type="GO" id="GO:0046872">
    <property type="term" value="F:metal ion binding"/>
    <property type="evidence" value="ECO:0007669"/>
    <property type="project" value="UniProtKB-KW"/>
</dbReference>
<dbReference type="SUPFAM" id="SSF48537">
    <property type="entry name" value="Phospholipase C/P1 nuclease"/>
    <property type="match status" value="1"/>
</dbReference>
<evidence type="ECO:0000256" key="7">
    <source>
        <dbReference type="ARBA" id="ARBA00023180"/>
    </source>
</evidence>
<keyword evidence="6" id="KW-1015">Disulfide bond</keyword>
<reference evidence="10" key="1">
    <citation type="journal article" date="2014" name="Proc. Natl. Acad. Sci. U.S.A.">
        <title>Extensive sampling of basidiomycete genomes demonstrates inadequacy of the white-rot/brown-rot paradigm for wood decay fungi.</title>
        <authorList>
            <person name="Riley R."/>
            <person name="Salamov A.A."/>
            <person name="Brown D.W."/>
            <person name="Nagy L.G."/>
            <person name="Floudas D."/>
            <person name="Held B.W."/>
            <person name="Levasseur A."/>
            <person name="Lombard V."/>
            <person name="Morin E."/>
            <person name="Otillar R."/>
            <person name="Lindquist E.A."/>
            <person name="Sun H."/>
            <person name="LaButti K.M."/>
            <person name="Schmutz J."/>
            <person name="Jabbour D."/>
            <person name="Luo H."/>
            <person name="Baker S.E."/>
            <person name="Pisabarro A.G."/>
            <person name="Walton J.D."/>
            <person name="Blanchette R.A."/>
            <person name="Henrissat B."/>
            <person name="Martin F."/>
            <person name="Cullen D."/>
            <person name="Hibbett D.S."/>
            <person name="Grigoriev I.V."/>
        </authorList>
    </citation>
    <scope>NUCLEOTIDE SEQUENCE [LARGE SCALE GENOMIC DNA]</scope>
    <source>
        <strain evidence="10">FD-172 SS1</strain>
    </source>
</reference>
<keyword evidence="5" id="KW-0378">Hydrolase</keyword>
<keyword evidence="4" id="KW-0255">Endonuclease</keyword>